<gene>
    <name evidence="2" type="ORF">DM02DRAFT_105441</name>
</gene>
<accession>A0A2V1DF61</accession>
<proteinExistence type="predicted"/>
<dbReference type="EMBL" id="KZ805457">
    <property type="protein sequence ID" value="PVH96681.1"/>
    <property type="molecule type" value="Genomic_DNA"/>
</dbReference>
<feature type="compositionally biased region" description="Basic and acidic residues" evidence="1">
    <location>
        <begin position="25"/>
        <end position="36"/>
    </location>
</feature>
<evidence type="ECO:0000313" key="2">
    <source>
        <dbReference type="EMBL" id="PVH96681.1"/>
    </source>
</evidence>
<sequence>MHFYCAVLPPAPSLVSAAAGATEALHSDQRHQEQEQPVRLTSPPTPTCNRLPFTTLHYAKLRLDYPSTTLPQPFHYPSTTLPLRLRYVSLLFALSRLSPLPSHPSQPLCPTSALFSPSHHHLCNAYHLPIPTPFLSTCCTHFHQFFLSVPARVTLMCYLFLLHHVNPRSHLLASVLSSLGSQLSLTLLVSVFFSHLHRRD</sequence>
<dbReference type="AlphaFoldDB" id="A0A2V1DF61"/>
<reference evidence="2 3" key="1">
    <citation type="journal article" date="2018" name="Sci. Rep.">
        <title>Comparative genomics provides insights into the lifestyle and reveals functional heterogeneity of dark septate endophytic fungi.</title>
        <authorList>
            <person name="Knapp D.G."/>
            <person name="Nemeth J.B."/>
            <person name="Barry K."/>
            <person name="Hainaut M."/>
            <person name="Henrissat B."/>
            <person name="Johnson J."/>
            <person name="Kuo A."/>
            <person name="Lim J.H.P."/>
            <person name="Lipzen A."/>
            <person name="Nolan M."/>
            <person name="Ohm R.A."/>
            <person name="Tamas L."/>
            <person name="Grigoriev I.V."/>
            <person name="Spatafora J.W."/>
            <person name="Nagy L.G."/>
            <person name="Kovacs G.M."/>
        </authorList>
    </citation>
    <scope>NUCLEOTIDE SEQUENCE [LARGE SCALE GENOMIC DNA]</scope>
    <source>
        <strain evidence="2 3">DSE2036</strain>
    </source>
</reference>
<feature type="region of interest" description="Disordered" evidence="1">
    <location>
        <begin position="20"/>
        <end position="44"/>
    </location>
</feature>
<evidence type="ECO:0000313" key="3">
    <source>
        <dbReference type="Proteomes" id="UP000244855"/>
    </source>
</evidence>
<name>A0A2V1DF61_9PLEO</name>
<dbReference type="Proteomes" id="UP000244855">
    <property type="component" value="Unassembled WGS sequence"/>
</dbReference>
<evidence type="ECO:0000256" key="1">
    <source>
        <dbReference type="SAM" id="MobiDB-lite"/>
    </source>
</evidence>
<keyword evidence="3" id="KW-1185">Reference proteome</keyword>
<organism evidence="2 3">
    <name type="scientific">Periconia macrospinosa</name>
    <dbReference type="NCBI Taxonomy" id="97972"/>
    <lineage>
        <taxon>Eukaryota</taxon>
        <taxon>Fungi</taxon>
        <taxon>Dikarya</taxon>
        <taxon>Ascomycota</taxon>
        <taxon>Pezizomycotina</taxon>
        <taxon>Dothideomycetes</taxon>
        <taxon>Pleosporomycetidae</taxon>
        <taxon>Pleosporales</taxon>
        <taxon>Massarineae</taxon>
        <taxon>Periconiaceae</taxon>
        <taxon>Periconia</taxon>
    </lineage>
</organism>
<protein>
    <submittedName>
        <fullName evidence="2">Uncharacterized protein</fullName>
    </submittedName>
</protein>